<evidence type="ECO:0000313" key="3">
    <source>
        <dbReference type="Proteomes" id="UP000288716"/>
    </source>
</evidence>
<dbReference type="SUPFAM" id="SSF53067">
    <property type="entry name" value="Actin-like ATPase domain"/>
    <property type="match status" value="2"/>
</dbReference>
<sequence>MPLYEGFALGSDKHSILFEFGTAYTKCGFVNDYSPRAIIRSELFYEPFKKVVRLSSIKNEEHLNAALRQFIEMLYFRFLAVNPKDRRVIVVENLFCESTFRKVLTNVLFNYFDVPSVLYLPQHLMALMTLLIPSGLVVDVGYNECTVIPIIEGVTCLDSVHFAPLGSKAIHERIYQELKSTESKVITNTETKTICDEDIFDDSLLENIKVRLCFVAPFERGQRLQQSDTNLDSTPEDVKYPADGTKIIDIRGIVRERTAEVLFEDFENEQSIATLILDSILKCPLDTRKLLATNIVLVGGTCILPGFKHRLLSELKSLADSSRYKDRIYFKDFLFHSPPSKENYTCWLGASIFGATDAVNTRSVTRDQYLKSNGKVIGDWCTWYPSKNAIIDIFYSLNEKLTASSKHNSRT</sequence>
<dbReference type="SMART" id="SM00268">
    <property type="entry name" value="ACTIN"/>
    <property type="match status" value="1"/>
</dbReference>
<dbReference type="OrthoDB" id="337660at2759"/>
<accession>A0A443SGQ0</accession>
<reference evidence="2 3" key="1">
    <citation type="journal article" date="2018" name="Gigascience">
        <title>Genomes of trombidid mites reveal novel predicted allergens and laterally-transferred genes associated with secondary metabolism.</title>
        <authorList>
            <person name="Dong X."/>
            <person name="Chaisiri K."/>
            <person name="Xia D."/>
            <person name="Armstrong S.D."/>
            <person name="Fang Y."/>
            <person name="Donnelly M.J."/>
            <person name="Kadowaki T."/>
            <person name="McGarry J.W."/>
            <person name="Darby A.C."/>
            <person name="Makepeace B.L."/>
        </authorList>
    </citation>
    <scope>NUCLEOTIDE SEQUENCE [LARGE SCALE GENOMIC DNA]</scope>
    <source>
        <strain evidence="2">UoL-UT</strain>
    </source>
</reference>
<organism evidence="2 3">
    <name type="scientific">Leptotrombidium deliense</name>
    <dbReference type="NCBI Taxonomy" id="299467"/>
    <lineage>
        <taxon>Eukaryota</taxon>
        <taxon>Metazoa</taxon>
        <taxon>Ecdysozoa</taxon>
        <taxon>Arthropoda</taxon>
        <taxon>Chelicerata</taxon>
        <taxon>Arachnida</taxon>
        <taxon>Acari</taxon>
        <taxon>Acariformes</taxon>
        <taxon>Trombidiformes</taxon>
        <taxon>Prostigmata</taxon>
        <taxon>Anystina</taxon>
        <taxon>Parasitengona</taxon>
        <taxon>Trombiculoidea</taxon>
        <taxon>Trombiculidae</taxon>
        <taxon>Leptotrombidium</taxon>
    </lineage>
</organism>
<dbReference type="Proteomes" id="UP000288716">
    <property type="component" value="Unassembled WGS sequence"/>
</dbReference>
<dbReference type="Pfam" id="PF00022">
    <property type="entry name" value="Actin"/>
    <property type="match status" value="1"/>
</dbReference>
<dbReference type="InterPro" id="IPR004000">
    <property type="entry name" value="Actin"/>
</dbReference>
<dbReference type="VEuPathDB" id="VectorBase:LDEU005350"/>
<comment type="similarity">
    <text evidence="1">Belongs to the actin family.</text>
</comment>
<protein>
    <submittedName>
        <fullName evidence="2">Actin-related protein 10-like protein</fullName>
    </submittedName>
</protein>
<proteinExistence type="inferred from homology"/>
<dbReference type="CDD" id="cd10207">
    <property type="entry name" value="ASKHA_NBD_Arp10"/>
    <property type="match status" value="1"/>
</dbReference>
<dbReference type="EMBL" id="NCKV01002556">
    <property type="protein sequence ID" value="RWS26689.1"/>
    <property type="molecule type" value="Genomic_DNA"/>
</dbReference>
<dbReference type="STRING" id="299467.A0A443SGQ0"/>
<dbReference type="Gene3D" id="3.90.640.10">
    <property type="entry name" value="Actin, Chain A, domain 4"/>
    <property type="match status" value="1"/>
</dbReference>
<dbReference type="Gene3D" id="3.30.420.40">
    <property type="match status" value="2"/>
</dbReference>
<evidence type="ECO:0000313" key="2">
    <source>
        <dbReference type="EMBL" id="RWS26689.1"/>
    </source>
</evidence>
<dbReference type="PANTHER" id="PTHR11937">
    <property type="entry name" value="ACTIN"/>
    <property type="match status" value="1"/>
</dbReference>
<keyword evidence="3" id="KW-1185">Reference proteome</keyword>
<name>A0A443SGQ0_9ACAR</name>
<comment type="caution">
    <text evidence="2">The sequence shown here is derived from an EMBL/GenBank/DDBJ whole genome shotgun (WGS) entry which is preliminary data.</text>
</comment>
<dbReference type="InterPro" id="IPR043129">
    <property type="entry name" value="ATPase_NBD"/>
</dbReference>
<evidence type="ECO:0000256" key="1">
    <source>
        <dbReference type="RuleBase" id="RU000487"/>
    </source>
</evidence>
<gene>
    <name evidence="2" type="ORF">B4U80_09582</name>
</gene>
<dbReference type="AlphaFoldDB" id="A0A443SGQ0"/>